<keyword evidence="4" id="KW-1133">Transmembrane helix</keyword>
<feature type="transmembrane region" description="Helical" evidence="4">
    <location>
        <begin position="255"/>
        <end position="274"/>
    </location>
</feature>
<evidence type="ECO:0000256" key="3">
    <source>
        <dbReference type="ARBA" id="ARBA00022775"/>
    </source>
</evidence>
<dbReference type="SMART" id="SM00397">
    <property type="entry name" value="t_SNARE"/>
    <property type="match status" value="1"/>
</dbReference>
<dbReference type="Gene3D" id="1.20.5.110">
    <property type="match status" value="1"/>
</dbReference>
<evidence type="ECO:0000256" key="1">
    <source>
        <dbReference type="ARBA" id="ARBA00004211"/>
    </source>
</evidence>
<dbReference type="PANTHER" id="PTHR19957:SF38">
    <property type="entry name" value="LD27581P"/>
    <property type="match status" value="1"/>
</dbReference>
<keyword evidence="3" id="KW-0532">Neurotransmitter transport</keyword>
<dbReference type="InterPro" id="IPR006011">
    <property type="entry name" value="Syntaxin_N"/>
</dbReference>
<dbReference type="GO" id="GO:0031201">
    <property type="term" value="C:SNARE complex"/>
    <property type="evidence" value="ECO:0007669"/>
    <property type="project" value="TreeGrafter"/>
</dbReference>
<proteinExistence type="inferred from homology"/>
<dbReference type="GO" id="GO:0000149">
    <property type="term" value="F:SNARE binding"/>
    <property type="evidence" value="ECO:0007669"/>
    <property type="project" value="TreeGrafter"/>
</dbReference>
<keyword evidence="3" id="KW-0813">Transport</keyword>
<dbReference type="PROSITE" id="PS00914">
    <property type="entry name" value="SYNTAXIN"/>
    <property type="match status" value="1"/>
</dbReference>
<evidence type="ECO:0000259" key="5">
    <source>
        <dbReference type="PROSITE" id="PS50192"/>
    </source>
</evidence>
<dbReference type="GO" id="GO:0006836">
    <property type="term" value="P:neurotransmitter transport"/>
    <property type="evidence" value="ECO:0007669"/>
    <property type="project" value="UniProtKB-KW"/>
</dbReference>
<dbReference type="PROSITE" id="PS50192">
    <property type="entry name" value="T_SNARE"/>
    <property type="match status" value="1"/>
</dbReference>
<dbReference type="AlphaFoldDB" id="A0A1B6DV26"/>
<comment type="similarity">
    <text evidence="2">Belongs to the syntaxin family.</text>
</comment>
<dbReference type="EMBL" id="GEDC01016353">
    <property type="protein sequence ID" value="JAS20945.1"/>
    <property type="molecule type" value="Transcribed_RNA"/>
</dbReference>
<dbReference type="GO" id="GO:0012505">
    <property type="term" value="C:endomembrane system"/>
    <property type="evidence" value="ECO:0007669"/>
    <property type="project" value="TreeGrafter"/>
</dbReference>
<dbReference type="GO" id="GO:0006886">
    <property type="term" value="P:intracellular protein transport"/>
    <property type="evidence" value="ECO:0007669"/>
    <property type="project" value="InterPro"/>
</dbReference>
<dbReference type="SUPFAM" id="SSF47661">
    <property type="entry name" value="t-snare proteins"/>
    <property type="match status" value="1"/>
</dbReference>
<dbReference type="InterPro" id="IPR045242">
    <property type="entry name" value="Syntaxin"/>
</dbReference>
<sequence>MAFPSQSGQMRNYGATDENRIPNVEVVGTQFSPTELYSLCENITTNVYTINSSFKQLDEALKAFGTSRDNQGLRDKVHVTQLSTNQIISQTTKDLQRLTVVVRKGDRQQKLQVEKLTNRFKEEVKSYSLKQKQVADKMKHCLLPSEVATLEEGGDDWMKSDENYRQLAKQKQKQQELEFEQGMLIEQAQRVKQIEEDVLDVNEIMRELSAMVFQQTESINLIENAVDDVHSSVDQGRQELEKAAAYQARRRTKTVCMLSIVIVIVLIVGFFIFLGNR</sequence>
<accession>A0A1B6DV26</accession>
<keyword evidence="4" id="KW-0472">Membrane</keyword>
<evidence type="ECO:0000313" key="6">
    <source>
        <dbReference type="EMBL" id="JAS20945.1"/>
    </source>
</evidence>
<evidence type="ECO:0000256" key="2">
    <source>
        <dbReference type="ARBA" id="ARBA00009063"/>
    </source>
</evidence>
<dbReference type="Gene3D" id="1.20.58.70">
    <property type="match status" value="1"/>
</dbReference>
<dbReference type="EMBL" id="GEDC01007809">
    <property type="protein sequence ID" value="JAS29489.1"/>
    <property type="molecule type" value="Transcribed_RNA"/>
</dbReference>
<dbReference type="Pfam" id="PF14523">
    <property type="entry name" value="Syntaxin_2"/>
    <property type="match status" value="1"/>
</dbReference>
<evidence type="ECO:0000256" key="4">
    <source>
        <dbReference type="SAM" id="Phobius"/>
    </source>
</evidence>
<dbReference type="GO" id="GO:0005484">
    <property type="term" value="F:SNAP receptor activity"/>
    <property type="evidence" value="ECO:0007669"/>
    <property type="project" value="InterPro"/>
</dbReference>
<dbReference type="Pfam" id="PF05739">
    <property type="entry name" value="SNARE"/>
    <property type="match status" value="1"/>
</dbReference>
<feature type="domain" description="T-SNARE coiled-coil homology" evidence="5">
    <location>
        <begin position="181"/>
        <end position="243"/>
    </location>
</feature>
<organism evidence="7">
    <name type="scientific">Clastoptera arizonana</name>
    <name type="common">Arizona spittle bug</name>
    <dbReference type="NCBI Taxonomy" id="38151"/>
    <lineage>
        <taxon>Eukaryota</taxon>
        <taxon>Metazoa</taxon>
        <taxon>Ecdysozoa</taxon>
        <taxon>Arthropoda</taxon>
        <taxon>Hexapoda</taxon>
        <taxon>Insecta</taxon>
        <taxon>Pterygota</taxon>
        <taxon>Neoptera</taxon>
        <taxon>Paraneoptera</taxon>
        <taxon>Hemiptera</taxon>
        <taxon>Auchenorrhyncha</taxon>
        <taxon>Cercopoidea</taxon>
        <taxon>Clastopteridae</taxon>
        <taxon>Clastoptera</taxon>
    </lineage>
</organism>
<gene>
    <name evidence="7" type="ORF">g.28824</name>
    <name evidence="6" type="ORF">g.28825</name>
</gene>
<dbReference type="GO" id="GO:0006906">
    <property type="term" value="P:vesicle fusion"/>
    <property type="evidence" value="ECO:0007669"/>
    <property type="project" value="TreeGrafter"/>
</dbReference>
<protein>
    <recommendedName>
        <fullName evidence="5">t-SNARE coiled-coil homology domain-containing protein</fullName>
    </recommendedName>
</protein>
<evidence type="ECO:0000313" key="7">
    <source>
        <dbReference type="EMBL" id="JAS29489.1"/>
    </source>
</evidence>
<dbReference type="InterPro" id="IPR010989">
    <property type="entry name" value="SNARE"/>
</dbReference>
<reference evidence="7" key="1">
    <citation type="submission" date="2015-12" db="EMBL/GenBank/DDBJ databases">
        <title>De novo transcriptome assembly of four potential Pierce s Disease insect vectors from Arizona vineyards.</title>
        <authorList>
            <person name="Tassone E.E."/>
        </authorList>
    </citation>
    <scope>NUCLEOTIDE SEQUENCE</scope>
</reference>
<comment type="subcellular location">
    <subcellularLocation>
        <location evidence="1">Membrane</location>
        <topology evidence="1">Single-pass type IV membrane protein</topology>
    </subcellularLocation>
</comment>
<dbReference type="GO" id="GO:0048278">
    <property type="term" value="P:vesicle docking"/>
    <property type="evidence" value="ECO:0007669"/>
    <property type="project" value="TreeGrafter"/>
</dbReference>
<keyword evidence="4" id="KW-0812">Transmembrane</keyword>
<dbReference type="PANTHER" id="PTHR19957">
    <property type="entry name" value="SYNTAXIN"/>
    <property type="match status" value="1"/>
</dbReference>
<dbReference type="InterPro" id="IPR000727">
    <property type="entry name" value="T_SNARE_dom"/>
</dbReference>
<dbReference type="InterPro" id="IPR006012">
    <property type="entry name" value="Syntaxin/epimorphin_CS"/>
</dbReference>
<name>A0A1B6DV26_9HEMI</name>